<dbReference type="PROSITE" id="PS51387">
    <property type="entry name" value="FAD_PCMH"/>
    <property type="match status" value="1"/>
</dbReference>
<feature type="region of interest" description="Disordered" evidence="6">
    <location>
        <begin position="401"/>
        <end position="428"/>
    </location>
</feature>
<dbReference type="InterPro" id="IPR050416">
    <property type="entry name" value="FAD-linked_Oxidoreductase"/>
</dbReference>
<evidence type="ECO:0000256" key="2">
    <source>
        <dbReference type="ARBA" id="ARBA00005466"/>
    </source>
</evidence>
<dbReference type="GO" id="GO:0071949">
    <property type="term" value="F:FAD binding"/>
    <property type="evidence" value="ECO:0007669"/>
    <property type="project" value="InterPro"/>
</dbReference>
<dbReference type="STRING" id="1523247.SAMN05660464_0746"/>
<dbReference type="InterPro" id="IPR006094">
    <property type="entry name" value="Oxid_FAD_bind_N"/>
</dbReference>
<evidence type="ECO:0000256" key="4">
    <source>
        <dbReference type="ARBA" id="ARBA00022827"/>
    </source>
</evidence>
<comment type="cofactor">
    <cofactor evidence="1">
        <name>FAD</name>
        <dbReference type="ChEBI" id="CHEBI:57692"/>
    </cofactor>
</comment>
<keyword evidence="4" id="KW-0274">FAD</keyword>
<evidence type="ECO:0000313" key="8">
    <source>
        <dbReference type="EMBL" id="SFO72103.1"/>
    </source>
</evidence>
<comment type="similarity">
    <text evidence="2">Belongs to the oxygen-dependent FAD-linked oxidoreductase family.</text>
</comment>
<dbReference type="AlphaFoldDB" id="A0A1I5JHT1"/>
<evidence type="ECO:0000256" key="5">
    <source>
        <dbReference type="ARBA" id="ARBA00023002"/>
    </source>
</evidence>
<keyword evidence="9" id="KW-1185">Reference proteome</keyword>
<feature type="domain" description="FAD-binding PCMH-type" evidence="7">
    <location>
        <begin position="1"/>
        <end position="182"/>
    </location>
</feature>
<organism evidence="8 9">
    <name type="scientific">Geodermatophilus dictyosporus</name>
    <dbReference type="NCBI Taxonomy" id="1523247"/>
    <lineage>
        <taxon>Bacteria</taxon>
        <taxon>Bacillati</taxon>
        <taxon>Actinomycetota</taxon>
        <taxon>Actinomycetes</taxon>
        <taxon>Geodermatophilales</taxon>
        <taxon>Geodermatophilaceae</taxon>
        <taxon>Geodermatophilus</taxon>
    </lineage>
</organism>
<dbReference type="InterPro" id="IPR016169">
    <property type="entry name" value="FAD-bd_PCMH_sub2"/>
</dbReference>
<dbReference type="RefSeq" id="WP_091106904.1">
    <property type="nucleotide sequence ID" value="NZ_FOWQ01000001.1"/>
</dbReference>
<proteinExistence type="inferred from homology"/>
<dbReference type="GO" id="GO:0016491">
    <property type="term" value="F:oxidoreductase activity"/>
    <property type="evidence" value="ECO:0007669"/>
    <property type="project" value="UniProtKB-KW"/>
</dbReference>
<evidence type="ECO:0000256" key="6">
    <source>
        <dbReference type="SAM" id="MobiDB-lite"/>
    </source>
</evidence>
<accession>A0A1I5JHT1</accession>
<dbReference type="EMBL" id="FOWQ01000001">
    <property type="protein sequence ID" value="SFO72103.1"/>
    <property type="molecule type" value="Genomic_DNA"/>
</dbReference>
<evidence type="ECO:0000259" key="7">
    <source>
        <dbReference type="PROSITE" id="PS51387"/>
    </source>
</evidence>
<dbReference type="PANTHER" id="PTHR42973">
    <property type="entry name" value="BINDING OXIDOREDUCTASE, PUTATIVE (AFU_ORTHOLOGUE AFUA_1G17690)-RELATED"/>
    <property type="match status" value="1"/>
</dbReference>
<evidence type="ECO:0000256" key="3">
    <source>
        <dbReference type="ARBA" id="ARBA00022630"/>
    </source>
</evidence>
<evidence type="ECO:0000256" key="1">
    <source>
        <dbReference type="ARBA" id="ARBA00001974"/>
    </source>
</evidence>
<dbReference type="Pfam" id="PF01565">
    <property type="entry name" value="FAD_binding_4"/>
    <property type="match status" value="1"/>
</dbReference>
<reference evidence="9" key="1">
    <citation type="submission" date="2016-10" db="EMBL/GenBank/DDBJ databases">
        <authorList>
            <person name="Varghese N."/>
            <person name="Submissions S."/>
        </authorList>
    </citation>
    <scope>NUCLEOTIDE SEQUENCE [LARGE SCALE GENOMIC DNA]</scope>
    <source>
        <strain evidence="9">DSM 44208</strain>
    </source>
</reference>
<dbReference type="PANTHER" id="PTHR42973:SF39">
    <property type="entry name" value="FAD-BINDING PCMH-TYPE DOMAIN-CONTAINING PROTEIN"/>
    <property type="match status" value="1"/>
</dbReference>
<sequence length="428" mass="43129">MPLAPPPVLPADLATALRGRLSPGARLAGGVVSAAAPGDVVAALRLAGRHGVPVGGAAGRGLVVDVDALDEVTVSQAGWARVGGGVRWRRLAEAAARCGVAPVTGPTPAERVADAVTGGGVGPLARTYGPVPDRVRAVELVTGDGVLRRVTAEDAPELFWGVRGGGPGLGVVTAVELDLLAAPTVHAGWLHWAGADAAAVLARWRTWSAALPPQAGTTLLLVRPPSGRDTVAVRFAWTGDPADGAAVLDGLRGAVPPRRDDVVVRRPGDLGTAPVPADGVESSLLLDRLPVAGADALLAAARRCAPRAVELRLLGGAVGWVPERGSALCHREARLAVRVVGGAGAEQRAATWACVEELADVLGPDTGGREAAHGVGPSPDVLARTPTPAVRERLAALAAATDPHRVLEGASRRGPADRSGGPGVRGTG</sequence>
<keyword evidence="5" id="KW-0560">Oxidoreductase</keyword>
<dbReference type="InterPro" id="IPR016166">
    <property type="entry name" value="FAD-bd_PCMH"/>
</dbReference>
<evidence type="ECO:0000313" key="9">
    <source>
        <dbReference type="Proteomes" id="UP000198857"/>
    </source>
</evidence>
<dbReference type="Gene3D" id="3.40.462.20">
    <property type="match status" value="1"/>
</dbReference>
<dbReference type="SUPFAM" id="SSF56176">
    <property type="entry name" value="FAD-binding/transporter-associated domain-like"/>
    <property type="match status" value="1"/>
</dbReference>
<protein>
    <submittedName>
        <fullName evidence="8">FAD/FMN-containing dehydrogenase</fullName>
    </submittedName>
</protein>
<dbReference type="OrthoDB" id="9775082at2"/>
<dbReference type="Gene3D" id="3.30.465.10">
    <property type="match status" value="1"/>
</dbReference>
<name>A0A1I5JHT1_9ACTN</name>
<gene>
    <name evidence="8" type="ORF">SAMN05660464_0746</name>
</gene>
<dbReference type="InterPro" id="IPR036318">
    <property type="entry name" value="FAD-bd_PCMH-like_sf"/>
</dbReference>
<keyword evidence="3" id="KW-0285">Flavoprotein</keyword>
<dbReference type="Proteomes" id="UP000198857">
    <property type="component" value="Unassembled WGS sequence"/>
</dbReference>
<feature type="compositionally biased region" description="Basic and acidic residues" evidence="6">
    <location>
        <begin position="402"/>
        <end position="416"/>
    </location>
</feature>